<dbReference type="GO" id="GO:0046976">
    <property type="term" value="F:histone H3K27 methyltransferase activity"/>
    <property type="evidence" value="ECO:0007669"/>
    <property type="project" value="TreeGrafter"/>
</dbReference>
<dbReference type="EMBL" id="JAACJJ010000030">
    <property type="protein sequence ID" value="KAF5318589.1"/>
    <property type="molecule type" value="Genomic_DNA"/>
</dbReference>
<evidence type="ECO:0000256" key="2">
    <source>
        <dbReference type="ARBA" id="ARBA00023163"/>
    </source>
</evidence>
<keyword evidence="5" id="KW-1185">Reference proteome</keyword>
<dbReference type="GO" id="GO:0003682">
    <property type="term" value="F:chromatin binding"/>
    <property type="evidence" value="ECO:0007669"/>
    <property type="project" value="TreeGrafter"/>
</dbReference>
<evidence type="ECO:0000256" key="1">
    <source>
        <dbReference type="ARBA" id="ARBA00023015"/>
    </source>
</evidence>
<name>A0A8H5B883_9AGAR</name>
<reference evidence="4 5" key="1">
    <citation type="journal article" date="2020" name="ISME J.">
        <title>Uncovering the hidden diversity of litter-decomposition mechanisms in mushroom-forming fungi.</title>
        <authorList>
            <person name="Floudas D."/>
            <person name="Bentzer J."/>
            <person name="Ahren D."/>
            <person name="Johansson T."/>
            <person name="Persson P."/>
            <person name="Tunlid A."/>
        </authorList>
    </citation>
    <scope>NUCLEOTIDE SEQUENCE [LARGE SCALE GENOMIC DNA]</scope>
    <source>
        <strain evidence="4 5">CBS 101986</strain>
    </source>
</reference>
<dbReference type="Pfam" id="PF00856">
    <property type="entry name" value="SET"/>
    <property type="match status" value="1"/>
</dbReference>
<comment type="caution">
    <text evidence="4">The sequence shown here is derived from an EMBL/GenBank/DDBJ whole genome shotgun (WGS) entry which is preliminary data.</text>
</comment>
<evidence type="ECO:0000313" key="5">
    <source>
        <dbReference type="Proteomes" id="UP000567179"/>
    </source>
</evidence>
<dbReference type="Gene3D" id="2.170.270.10">
    <property type="entry name" value="SET domain"/>
    <property type="match status" value="1"/>
</dbReference>
<dbReference type="PROSITE" id="PS50280">
    <property type="entry name" value="SET"/>
    <property type="match status" value="1"/>
</dbReference>
<dbReference type="OrthoDB" id="6141102at2759"/>
<sequence length="543" mass="59864">MSLASDSQNSNDAQIISGTAAKLKVVVARIYAQSWADYREWSAKNADGVLASLSTRQNTPLPPLPAQSAPTQLTSTEWEITDYDTQETYFLPAEDVIISDLVLPYAPYECCTPATRNILVGDDSDHLPFIPFSDDPKYDWPFDTNEHKYVAWAEEDTSDLEVVLCGTLHRLTADLGLAHADIDATMVLPMKCGSIQKLSLKRDFPKWRNDSGKATPSALSPRETIDYFLDNFCSNVNCIQSFCNTHITVSPPNRVTPQRLQPEKPCGDSCFLLSSSARTSLSDSNDIALILSAMECSRTATPCDIAVICRLPCNQIAAYWPSTPLPPTPPPIPDKSIPKYKEAADVYVPCHANTRGHATPTLIVHVTTKRLTVIHDAAALRPVCESGKAAPVQKYLALLARPRSAHASRHALSATQRFVCHAKPGLGLFVLEPCEKDDLIAEYTGELVLYPTTISRAGIAIHRHRSYVFDINPEFSIDGARAGNETRYINHSGNPNCCTLVYLVNNEHRVGVFAAQHIDEGDELFIDYGPNFFGKDRKEAKKS</sequence>
<dbReference type="SMART" id="SM00317">
    <property type="entry name" value="SET"/>
    <property type="match status" value="1"/>
</dbReference>
<dbReference type="SUPFAM" id="SSF82199">
    <property type="entry name" value="SET domain"/>
    <property type="match status" value="1"/>
</dbReference>
<dbReference type="GO" id="GO:0031507">
    <property type="term" value="P:heterochromatin formation"/>
    <property type="evidence" value="ECO:0007669"/>
    <property type="project" value="TreeGrafter"/>
</dbReference>
<dbReference type="InterPro" id="IPR001214">
    <property type="entry name" value="SET_dom"/>
</dbReference>
<dbReference type="InterPro" id="IPR045318">
    <property type="entry name" value="EZH1/2-like"/>
</dbReference>
<accession>A0A8H5B883</accession>
<dbReference type="AlphaFoldDB" id="A0A8H5B883"/>
<keyword evidence="1" id="KW-0805">Transcription regulation</keyword>
<evidence type="ECO:0000313" key="4">
    <source>
        <dbReference type="EMBL" id="KAF5318589.1"/>
    </source>
</evidence>
<evidence type="ECO:0000259" key="3">
    <source>
        <dbReference type="PROSITE" id="PS50280"/>
    </source>
</evidence>
<dbReference type="InterPro" id="IPR046341">
    <property type="entry name" value="SET_dom_sf"/>
</dbReference>
<proteinExistence type="predicted"/>
<protein>
    <recommendedName>
        <fullName evidence="3">SET domain-containing protein</fullName>
    </recommendedName>
</protein>
<keyword evidence="2" id="KW-0804">Transcription</keyword>
<dbReference type="GO" id="GO:0005634">
    <property type="term" value="C:nucleus"/>
    <property type="evidence" value="ECO:0007669"/>
    <property type="project" value="TreeGrafter"/>
</dbReference>
<dbReference type="PANTHER" id="PTHR45747:SF4">
    <property type="entry name" value="HISTONE-LYSINE N-METHYLTRANSFERASE E(Z)"/>
    <property type="match status" value="1"/>
</dbReference>
<dbReference type="PANTHER" id="PTHR45747">
    <property type="entry name" value="HISTONE-LYSINE N-METHYLTRANSFERASE E(Z)"/>
    <property type="match status" value="1"/>
</dbReference>
<gene>
    <name evidence="4" type="ORF">D9619_010990</name>
</gene>
<feature type="domain" description="SET" evidence="3">
    <location>
        <begin position="408"/>
        <end position="529"/>
    </location>
</feature>
<organism evidence="4 5">
    <name type="scientific">Psilocybe cf. subviscida</name>
    <dbReference type="NCBI Taxonomy" id="2480587"/>
    <lineage>
        <taxon>Eukaryota</taxon>
        <taxon>Fungi</taxon>
        <taxon>Dikarya</taxon>
        <taxon>Basidiomycota</taxon>
        <taxon>Agaricomycotina</taxon>
        <taxon>Agaricomycetes</taxon>
        <taxon>Agaricomycetidae</taxon>
        <taxon>Agaricales</taxon>
        <taxon>Agaricineae</taxon>
        <taxon>Strophariaceae</taxon>
        <taxon>Psilocybe</taxon>
    </lineage>
</organism>
<dbReference type="Proteomes" id="UP000567179">
    <property type="component" value="Unassembled WGS sequence"/>
</dbReference>